<dbReference type="RefSeq" id="WP_313831566.1">
    <property type="nucleotide sequence ID" value="NZ_JAQOUE010000001.1"/>
</dbReference>
<protein>
    <submittedName>
        <fullName evidence="1">Uncharacterized protein</fullName>
    </submittedName>
</protein>
<sequence length="373" mass="42829">MVEQHNIVDMPTEPLSEEQVSRLLSDPQPLTAYGCSMNTIQVSDLFDRYRDLGFLYPEKMRLLQPHISRVADNWERLQQAGERLIRIGTYESSGQRFASGVAWRSTTQGWVFQHLVSNSPLASCCMGLYGLANVMRDEDIHSIQVWFRPTNKYMSKVYGSFVSADPKTAAMPSYTLLAVPISSLRDHGRSHDVNFYDQSDKELLRALVYQTRGALFWQAEAFDADDVVLDRVDAQYRMVGLRRYRQVLVLHDHKRSAIQGAALMYRAPLGLNFSFLENRCDLLIDPHLGVVESNRVSLALLQRVAECLSDDELAFLPVTVDAKQAKLFRPEQLLRVQEYNQFIVVREAFTRFYHHLAQRYEPIVQAELEMDAS</sequence>
<accession>A0ABU3K4B2</accession>
<dbReference type="Proteomes" id="UP001250932">
    <property type="component" value="Unassembled WGS sequence"/>
</dbReference>
<reference evidence="1 2" key="1">
    <citation type="journal article" date="2023" name="ISME J.">
        <title>Cultivation and genomic characterization of novel and ubiquitous marine nitrite-oxidizing bacteria from the Nitrospirales.</title>
        <authorList>
            <person name="Mueller A.J."/>
            <person name="Daebeler A."/>
            <person name="Herbold C.W."/>
            <person name="Kirkegaard R.H."/>
            <person name="Daims H."/>
        </authorList>
    </citation>
    <scope>NUCLEOTIDE SEQUENCE [LARGE SCALE GENOMIC DNA]</scope>
    <source>
        <strain evidence="1 2">EB</strain>
    </source>
</reference>
<dbReference type="EMBL" id="JAQOUE010000001">
    <property type="protein sequence ID" value="MDT7041210.1"/>
    <property type="molecule type" value="Genomic_DNA"/>
</dbReference>
<keyword evidence="2" id="KW-1185">Reference proteome</keyword>
<name>A0ABU3K4B2_9BACT</name>
<evidence type="ECO:0000313" key="1">
    <source>
        <dbReference type="EMBL" id="MDT7041210.1"/>
    </source>
</evidence>
<proteinExistence type="predicted"/>
<comment type="caution">
    <text evidence="1">The sequence shown here is derived from an EMBL/GenBank/DDBJ whole genome shotgun (WGS) entry which is preliminary data.</text>
</comment>
<gene>
    <name evidence="1" type="ORF">PPG34_02530</name>
</gene>
<evidence type="ECO:0000313" key="2">
    <source>
        <dbReference type="Proteomes" id="UP001250932"/>
    </source>
</evidence>
<organism evidence="1 2">
    <name type="scientific">Candidatus Nitronereus thalassa</name>
    <dbReference type="NCBI Taxonomy" id="3020898"/>
    <lineage>
        <taxon>Bacteria</taxon>
        <taxon>Pseudomonadati</taxon>
        <taxon>Nitrospirota</taxon>
        <taxon>Nitrospiria</taxon>
        <taxon>Nitrospirales</taxon>
        <taxon>Nitrospiraceae</taxon>
        <taxon>Candidatus Nitronereus</taxon>
    </lineage>
</organism>